<accession>A0A0F9M068</accession>
<dbReference type="AlphaFoldDB" id="A0A0F9M068"/>
<sequence>MPRTRIRSDQAQDISFVSETELNQFLDAVVITGTEDATAVVQLFDDYFPGRGLLVGVDGTTVVTGTQLVTISGFRGEFLSASGTLQADIDEIVGGVGGVASLTASGVTITGAITFDSLNGITLIPDLDTKTITFSGSGISGEDIHHFSFEIIASGITKEIPFTHQMTVHENLDLEETGALLIEGTVILEI</sequence>
<dbReference type="EMBL" id="LAZR01009886">
    <property type="protein sequence ID" value="KKM70065.1"/>
    <property type="molecule type" value="Genomic_DNA"/>
</dbReference>
<comment type="caution">
    <text evidence="1">The sequence shown here is derived from an EMBL/GenBank/DDBJ whole genome shotgun (WGS) entry which is preliminary data.</text>
</comment>
<evidence type="ECO:0000313" key="1">
    <source>
        <dbReference type="EMBL" id="KKM70065.1"/>
    </source>
</evidence>
<name>A0A0F9M068_9ZZZZ</name>
<protein>
    <submittedName>
        <fullName evidence="1">Uncharacterized protein</fullName>
    </submittedName>
</protein>
<gene>
    <name evidence="1" type="ORF">LCGC14_1444520</name>
</gene>
<proteinExistence type="predicted"/>
<reference evidence="1" key="1">
    <citation type="journal article" date="2015" name="Nature">
        <title>Complex archaea that bridge the gap between prokaryotes and eukaryotes.</title>
        <authorList>
            <person name="Spang A."/>
            <person name="Saw J.H."/>
            <person name="Jorgensen S.L."/>
            <person name="Zaremba-Niedzwiedzka K."/>
            <person name="Martijn J."/>
            <person name="Lind A.E."/>
            <person name="van Eijk R."/>
            <person name="Schleper C."/>
            <person name="Guy L."/>
            <person name="Ettema T.J."/>
        </authorList>
    </citation>
    <scope>NUCLEOTIDE SEQUENCE</scope>
</reference>
<organism evidence="1">
    <name type="scientific">marine sediment metagenome</name>
    <dbReference type="NCBI Taxonomy" id="412755"/>
    <lineage>
        <taxon>unclassified sequences</taxon>
        <taxon>metagenomes</taxon>
        <taxon>ecological metagenomes</taxon>
    </lineage>
</organism>